<dbReference type="Pfam" id="PF13385">
    <property type="entry name" value="Laminin_G_3"/>
    <property type="match status" value="1"/>
</dbReference>
<dbReference type="EMBL" id="JABRWO010000001">
    <property type="protein sequence ID" value="MBA2113257.1"/>
    <property type="molecule type" value="Genomic_DNA"/>
</dbReference>
<dbReference type="Gene3D" id="2.60.120.1440">
    <property type="match status" value="1"/>
</dbReference>
<evidence type="ECO:0000259" key="2">
    <source>
        <dbReference type="Pfam" id="PF04773"/>
    </source>
</evidence>
<keyword evidence="1" id="KW-0472">Membrane</keyword>
<dbReference type="RefSeq" id="WP_207394750.1">
    <property type="nucleotide sequence ID" value="NZ_JABRWO010000001.1"/>
</dbReference>
<dbReference type="Gene3D" id="2.60.120.200">
    <property type="match status" value="1"/>
</dbReference>
<evidence type="ECO:0000313" key="3">
    <source>
        <dbReference type="EMBL" id="MBA2113257.1"/>
    </source>
</evidence>
<dbReference type="InterPro" id="IPR012373">
    <property type="entry name" value="Ferrdict_sens_TM"/>
</dbReference>
<organism evidence="3 4">
    <name type="scientific">Bremerella alba</name>
    <dbReference type="NCBI Taxonomy" id="980252"/>
    <lineage>
        <taxon>Bacteria</taxon>
        <taxon>Pseudomonadati</taxon>
        <taxon>Planctomycetota</taxon>
        <taxon>Planctomycetia</taxon>
        <taxon>Pirellulales</taxon>
        <taxon>Pirellulaceae</taxon>
        <taxon>Bremerella</taxon>
    </lineage>
</organism>
<protein>
    <recommendedName>
        <fullName evidence="2">FecR protein domain-containing protein</fullName>
    </recommendedName>
</protein>
<keyword evidence="1" id="KW-0812">Transmembrane</keyword>
<feature type="transmembrane region" description="Helical" evidence="1">
    <location>
        <begin position="89"/>
        <end position="110"/>
    </location>
</feature>
<evidence type="ECO:0000313" key="4">
    <source>
        <dbReference type="Proteomes" id="UP000551616"/>
    </source>
</evidence>
<dbReference type="SUPFAM" id="SSF49899">
    <property type="entry name" value="Concanavalin A-like lectins/glucanases"/>
    <property type="match status" value="1"/>
</dbReference>
<evidence type="ECO:0000256" key="1">
    <source>
        <dbReference type="SAM" id="Phobius"/>
    </source>
</evidence>
<dbReference type="InterPro" id="IPR013320">
    <property type="entry name" value="ConA-like_dom_sf"/>
</dbReference>
<comment type="caution">
    <text evidence="3">The sequence shown here is derived from an EMBL/GenBank/DDBJ whole genome shotgun (WGS) entry which is preliminary data.</text>
</comment>
<dbReference type="InterPro" id="IPR006860">
    <property type="entry name" value="FecR"/>
</dbReference>
<dbReference type="Pfam" id="PF04773">
    <property type="entry name" value="FecR"/>
    <property type="match status" value="1"/>
</dbReference>
<name>A0A7V9A5G7_9BACT</name>
<feature type="domain" description="FecR protein" evidence="2">
    <location>
        <begin position="203"/>
        <end position="260"/>
    </location>
</feature>
<accession>A0A7V9A5G7</accession>
<gene>
    <name evidence="3" type="ORF">HOV93_04060</name>
</gene>
<sequence length="561" mass="63173">MSNATPSHLYQELERLLGEYANGEISRDGLDRLEEILKQSPEARKEYIEFFRVHAGLYDLVEEFSHRDSRSETTMANLKGSRQSELRPFWSPFAIACLAACLLIASFVFFSSGENNLADPQSNATQVSRTSRSFTLPYTTTTQPIAVISRMVDVVMAPGETALHIGQSLPPQQVTLQAGLVQFDFLNGVTVVVEGTVKLELVSQTRCKLYRGQARVYASSQEDGFTLETEDATFIDRGTEFGVRVTPGKEAEVHVIDGQVDVLQRASAETTNSVTTGNAVTVSSNHPPQDIGFRPDDFPSINGVAQRLSAQTAERFQQWRNNRQEILEDEDLVVFYDFQSNPDNAQQVVNRVSSGLDGTIVGCKIAEGRWPGKESLEFKGFHDRVRINIPGEFDAITLSAWIRIDGFDRPFSSIMLTDYFQDGHIHWQFRSDGRVEMGIRPKHEERILYLSDPELGFDDLGRWLHLVTVFDPNLGRVFHYLDGKLILNAPIETGREGDFRAPTETLDKLRIGYAELGNWRRKDPGEPYSIRSLNGRMDEFAVYSRALSETEVVRLFEIGKP</sequence>
<keyword evidence="4" id="KW-1185">Reference proteome</keyword>
<dbReference type="PANTHER" id="PTHR30273">
    <property type="entry name" value="PERIPLASMIC SIGNAL SENSOR AND SIGMA FACTOR ACTIVATOR FECR-RELATED"/>
    <property type="match status" value="1"/>
</dbReference>
<dbReference type="PANTHER" id="PTHR30273:SF2">
    <property type="entry name" value="PROTEIN FECR"/>
    <property type="match status" value="1"/>
</dbReference>
<dbReference type="GO" id="GO:0016989">
    <property type="term" value="F:sigma factor antagonist activity"/>
    <property type="evidence" value="ECO:0007669"/>
    <property type="project" value="TreeGrafter"/>
</dbReference>
<keyword evidence="1" id="KW-1133">Transmembrane helix</keyword>
<dbReference type="AlphaFoldDB" id="A0A7V9A5G7"/>
<reference evidence="3 4" key="1">
    <citation type="submission" date="2020-05" db="EMBL/GenBank/DDBJ databases">
        <title>Bremerella alba sp. nov., a novel planctomycete isolated from the surface of the macroalga Fucus spiralis.</title>
        <authorList>
            <person name="Godinho O."/>
            <person name="Botelho R."/>
            <person name="Albuquerque L."/>
            <person name="Wiegand S."/>
            <person name="Da Costa M.S."/>
            <person name="Lobo-Da-Cunha A."/>
            <person name="Jogler C."/>
            <person name="Lage O.M."/>
        </authorList>
    </citation>
    <scope>NUCLEOTIDE SEQUENCE [LARGE SCALE GENOMIC DNA]</scope>
    <source>
        <strain evidence="3 4">FF15</strain>
    </source>
</reference>
<proteinExistence type="predicted"/>
<dbReference type="Proteomes" id="UP000551616">
    <property type="component" value="Unassembled WGS sequence"/>
</dbReference>